<dbReference type="AlphaFoldDB" id="A0A3G9J727"/>
<dbReference type="InParanoid" id="A0A3G9J727"/>
<dbReference type="KEGG" id="ebm:SG0102_19210"/>
<organism evidence="2 3">
    <name type="scientific">Intestinibaculum porci</name>
    <dbReference type="NCBI Taxonomy" id="2487118"/>
    <lineage>
        <taxon>Bacteria</taxon>
        <taxon>Bacillati</taxon>
        <taxon>Bacillota</taxon>
        <taxon>Erysipelotrichia</taxon>
        <taxon>Erysipelotrichales</taxon>
        <taxon>Erysipelotrichaceae</taxon>
        <taxon>Intestinibaculum</taxon>
    </lineage>
</organism>
<evidence type="ECO:0000256" key="1">
    <source>
        <dbReference type="SAM" id="SignalP"/>
    </source>
</evidence>
<keyword evidence="1" id="KW-0732">Signal</keyword>
<accession>A0A3G9J727</accession>
<evidence type="ECO:0000313" key="3">
    <source>
        <dbReference type="Proteomes" id="UP000268059"/>
    </source>
</evidence>
<protein>
    <recommendedName>
        <fullName evidence="4">Adhesin domain-containing protein</fullName>
    </recommendedName>
</protein>
<name>A0A3G9J727_9FIRM</name>
<feature type="signal peptide" evidence="1">
    <location>
        <begin position="1"/>
        <end position="20"/>
    </location>
</feature>
<dbReference type="RefSeq" id="WP_125119758.1">
    <property type="nucleotide sequence ID" value="NZ_AP019309.1"/>
</dbReference>
<proteinExistence type="predicted"/>
<gene>
    <name evidence="2" type="ORF">SG0102_19210</name>
</gene>
<keyword evidence="3" id="KW-1185">Reference proteome</keyword>
<dbReference type="EMBL" id="AP019309">
    <property type="protein sequence ID" value="BBH26987.1"/>
    <property type="molecule type" value="Genomic_DNA"/>
</dbReference>
<feature type="chain" id="PRO_5017999326" description="Adhesin domain-containing protein" evidence="1">
    <location>
        <begin position="21"/>
        <end position="248"/>
    </location>
</feature>
<evidence type="ECO:0008006" key="4">
    <source>
        <dbReference type="Google" id="ProtNLM"/>
    </source>
</evidence>
<reference evidence="2 3" key="1">
    <citation type="submission" date="2018-11" db="EMBL/GenBank/DDBJ databases">
        <title>Novel Erysipelotrichaceae bacterium isolated from small intestine of a swine.</title>
        <authorList>
            <person name="Kim J.S."/>
            <person name="Choe H."/>
            <person name="Lee Y.R."/>
            <person name="Kim K.M."/>
            <person name="Park D.S."/>
        </authorList>
    </citation>
    <scope>NUCLEOTIDE SEQUENCE [LARGE SCALE GENOMIC DNA]</scope>
    <source>
        <strain evidence="2 3">SG0102</strain>
    </source>
</reference>
<dbReference type="Proteomes" id="UP000268059">
    <property type="component" value="Chromosome"/>
</dbReference>
<evidence type="ECO:0000313" key="2">
    <source>
        <dbReference type="EMBL" id="BBH26987.1"/>
    </source>
</evidence>
<sequence length="248" mass="27162">MKKLFAFTLSLAMMVVPVYAQRSLYQVGKTSYTNIERALEKANDKQNIVVKSDITKPKDLTYSLNKKVTIDGQKHRFTSKKITVYKGQITLKNSYLKASIITVNKGASLTLEKSHVQAVIINHGTISGDAATLKASKIENFAKMTMIKTTVNGNIYNLSQLLIKSGTYQNIVQNNAPKALLTIKNGTFKELSVYSGLVNISGGNFTGETSFYQEKGKVSGGTFNVDHLTNYADGMQVTGSNLKSIVIS</sequence>